<proteinExistence type="predicted"/>
<dbReference type="Pfam" id="PF02518">
    <property type="entry name" value="HATPase_c"/>
    <property type="match status" value="1"/>
</dbReference>
<dbReference type="Gene3D" id="3.30.450.20">
    <property type="entry name" value="PAS domain"/>
    <property type="match status" value="8"/>
</dbReference>
<dbReference type="Proteomes" id="UP000198756">
    <property type="component" value="Unassembled WGS sequence"/>
</dbReference>
<dbReference type="InterPro" id="IPR000700">
    <property type="entry name" value="PAS-assoc_C"/>
</dbReference>
<dbReference type="SUPFAM" id="SSF55781">
    <property type="entry name" value="GAF domain-like"/>
    <property type="match status" value="2"/>
</dbReference>
<dbReference type="InterPro" id="IPR013655">
    <property type="entry name" value="PAS_fold_3"/>
</dbReference>
<evidence type="ECO:0000259" key="7">
    <source>
        <dbReference type="PROSITE" id="PS50112"/>
    </source>
</evidence>
<accession>A0A1G5YLU6</accession>
<feature type="domain" description="PAS" evidence="7">
    <location>
        <begin position="688"/>
        <end position="764"/>
    </location>
</feature>
<dbReference type="RefSeq" id="WP_092730694.1">
    <property type="nucleotide sequence ID" value="NZ_FMXE01000018.1"/>
</dbReference>
<evidence type="ECO:0000256" key="2">
    <source>
        <dbReference type="ARBA" id="ARBA00012438"/>
    </source>
</evidence>
<evidence type="ECO:0000256" key="4">
    <source>
        <dbReference type="ARBA" id="ARBA00022679"/>
    </source>
</evidence>
<feature type="domain" description="PAS" evidence="7">
    <location>
        <begin position="143"/>
        <end position="213"/>
    </location>
</feature>
<evidence type="ECO:0000256" key="1">
    <source>
        <dbReference type="ARBA" id="ARBA00000085"/>
    </source>
</evidence>
<dbReference type="SMART" id="SM00387">
    <property type="entry name" value="HATPase_c"/>
    <property type="match status" value="1"/>
</dbReference>
<evidence type="ECO:0000256" key="3">
    <source>
        <dbReference type="ARBA" id="ARBA00022553"/>
    </source>
</evidence>
<feature type="domain" description="PAC" evidence="8">
    <location>
        <begin position="216"/>
        <end position="267"/>
    </location>
</feature>
<dbReference type="EC" id="2.7.13.3" evidence="2"/>
<dbReference type="InterPro" id="IPR036097">
    <property type="entry name" value="HisK_dim/P_sf"/>
</dbReference>
<dbReference type="Pfam" id="PF13426">
    <property type="entry name" value="PAS_9"/>
    <property type="match status" value="1"/>
</dbReference>
<reference evidence="10" key="1">
    <citation type="submission" date="2016-10" db="EMBL/GenBank/DDBJ databases">
        <authorList>
            <person name="Varghese N."/>
            <person name="Submissions S."/>
        </authorList>
    </citation>
    <scope>NUCLEOTIDE SEQUENCE [LARGE SCALE GENOMIC DNA]</scope>
    <source>
        <strain evidence="10">DSM 22703</strain>
    </source>
</reference>
<feature type="domain" description="PAC" evidence="8">
    <location>
        <begin position="765"/>
        <end position="819"/>
    </location>
</feature>
<keyword evidence="4" id="KW-0808">Transferase</keyword>
<dbReference type="NCBIfam" id="TIGR00229">
    <property type="entry name" value="sensory_box"/>
    <property type="match status" value="6"/>
</dbReference>
<dbReference type="InterPro" id="IPR035965">
    <property type="entry name" value="PAS-like_dom_sf"/>
</dbReference>
<dbReference type="Pfam" id="PF00512">
    <property type="entry name" value="HisKA"/>
    <property type="match status" value="1"/>
</dbReference>
<feature type="domain" description="PAC" evidence="8">
    <location>
        <begin position="639"/>
        <end position="691"/>
    </location>
</feature>
<feature type="domain" description="PAS" evidence="7">
    <location>
        <begin position="268"/>
        <end position="328"/>
    </location>
</feature>
<dbReference type="PANTHER" id="PTHR43304">
    <property type="entry name" value="PHYTOCHROME-LIKE PROTEIN CPH1"/>
    <property type="match status" value="1"/>
</dbReference>
<dbReference type="SMART" id="SM00086">
    <property type="entry name" value="PAC"/>
    <property type="match status" value="7"/>
</dbReference>
<dbReference type="SUPFAM" id="SSF47384">
    <property type="entry name" value="Homodimeric domain of signal transducing histidine kinase"/>
    <property type="match status" value="1"/>
</dbReference>
<dbReference type="Gene3D" id="3.30.565.10">
    <property type="entry name" value="Histidine kinase-like ATPase, C-terminal domain"/>
    <property type="match status" value="1"/>
</dbReference>
<dbReference type="PROSITE" id="PS50109">
    <property type="entry name" value="HIS_KIN"/>
    <property type="match status" value="1"/>
</dbReference>
<dbReference type="PANTHER" id="PTHR43304:SF1">
    <property type="entry name" value="PAC DOMAIN-CONTAINING PROTEIN"/>
    <property type="match status" value="1"/>
</dbReference>
<dbReference type="CDD" id="cd00130">
    <property type="entry name" value="PAS"/>
    <property type="match status" value="7"/>
</dbReference>
<dbReference type="SMART" id="SM00388">
    <property type="entry name" value="HisKA"/>
    <property type="match status" value="1"/>
</dbReference>
<protein>
    <recommendedName>
        <fullName evidence="2">histidine kinase</fullName>
        <ecNumber evidence="2">2.7.13.3</ecNumber>
    </recommendedName>
</protein>
<dbReference type="InterPro" id="IPR000014">
    <property type="entry name" value="PAS"/>
</dbReference>
<feature type="domain" description="PAS" evidence="7">
    <location>
        <begin position="1228"/>
        <end position="1292"/>
    </location>
</feature>
<dbReference type="SUPFAM" id="SSF55874">
    <property type="entry name" value="ATPase domain of HSP90 chaperone/DNA topoisomerase II/histidine kinase"/>
    <property type="match status" value="1"/>
</dbReference>
<feature type="domain" description="PAS" evidence="7">
    <location>
        <begin position="981"/>
        <end position="1051"/>
    </location>
</feature>
<dbReference type="Pfam" id="PF00989">
    <property type="entry name" value="PAS"/>
    <property type="match status" value="2"/>
</dbReference>
<dbReference type="GO" id="GO:0006355">
    <property type="term" value="P:regulation of DNA-templated transcription"/>
    <property type="evidence" value="ECO:0007669"/>
    <property type="project" value="InterPro"/>
</dbReference>
<evidence type="ECO:0000259" key="8">
    <source>
        <dbReference type="PROSITE" id="PS50113"/>
    </source>
</evidence>
<dbReference type="SMART" id="SM00091">
    <property type="entry name" value="PAS"/>
    <property type="match status" value="7"/>
</dbReference>
<evidence type="ECO:0000256" key="5">
    <source>
        <dbReference type="ARBA" id="ARBA00022777"/>
    </source>
</evidence>
<dbReference type="InterPro" id="IPR003594">
    <property type="entry name" value="HATPase_dom"/>
</dbReference>
<dbReference type="InterPro" id="IPR052162">
    <property type="entry name" value="Sensor_kinase/Photoreceptor"/>
</dbReference>
<dbReference type="FunFam" id="3.30.565.10:FF:000006">
    <property type="entry name" value="Sensor histidine kinase WalK"/>
    <property type="match status" value="1"/>
</dbReference>
<dbReference type="CDD" id="cd00082">
    <property type="entry name" value="HisKA"/>
    <property type="match status" value="1"/>
</dbReference>
<feature type="domain" description="PAC" evidence="8">
    <location>
        <begin position="1170"/>
        <end position="1221"/>
    </location>
</feature>
<dbReference type="PROSITE" id="PS50113">
    <property type="entry name" value="PAC"/>
    <property type="match status" value="5"/>
</dbReference>
<feature type="domain" description="PAS" evidence="7">
    <location>
        <begin position="1339"/>
        <end position="1411"/>
    </location>
</feature>
<dbReference type="InterPro" id="IPR036890">
    <property type="entry name" value="HATPase_C_sf"/>
</dbReference>
<dbReference type="InterPro" id="IPR001610">
    <property type="entry name" value="PAC"/>
</dbReference>
<dbReference type="InterPro" id="IPR013767">
    <property type="entry name" value="PAS_fold"/>
</dbReference>
<feature type="domain" description="PAC" evidence="8">
    <location>
        <begin position="1416"/>
        <end position="1468"/>
    </location>
</feature>
<gene>
    <name evidence="9" type="ORF">SAMN03080617_02638</name>
</gene>
<dbReference type="PRINTS" id="PR00344">
    <property type="entry name" value="BCTRLSENSOR"/>
</dbReference>
<dbReference type="PROSITE" id="PS50112">
    <property type="entry name" value="PAS"/>
    <property type="match status" value="6"/>
</dbReference>
<dbReference type="Gene3D" id="3.30.450.40">
    <property type="match status" value="2"/>
</dbReference>
<name>A0A1G5YLU6_9BACT</name>
<dbReference type="SUPFAM" id="SSF55785">
    <property type="entry name" value="PYP-like sensor domain (PAS domain)"/>
    <property type="match status" value="8"/>
</dbReference>
<dbReference type="OrthoDB" id="9124519at2"/>
<dbReference type="Gene3D" id="1.10.287.130">
    <property type="match status" value="1"/>
</dbReference>
<comment type="catalytic activity">
    <reaction evidence="1">
        <text>ATP + protein L-histidine = ADP + protein N-phospho-L-histidine.</text>
        <dbReference type="EC" id="2.7.13.3"/>
    </reaction>
</comment>
<dbReference type="EMBL" id="FMXE01000018">
    <property type="protein sequence ID" value="SDA83336.1"/>
    <property type="molecule type" value="Genomic_DNA"/>
</dbReference>
<keyword evidence="10" id="KW-1185">Reference proteome</keyword>
<keyword evidence="5" id="KW-0418">Kinase</keyword>
<dbReference type="InterPro" id="IPR004358">
    <property type="entry name" value="Sig_transdc_His_kin-like_C"/>
</dbReference>
<dbReference type="Pfam" id="PF08447">
    <property type="entry name" value="PAS_3"/>
    <property type="match status" value="5"/>
</dbReference>
<feature type="domain" description="Histidine kinase" evidence="6">
    <location>
        <begin position="1493"/>
        <end position="1705"/>
    </location>
</feature>
<organism evidence="9 10">
    <name type="scientific">Algoriphagus alkaliphilus</name>
    <dbReference type="NCBI Taxonomy" id="279824"/>
    <lineage>
        <taxon>Bacteria</taxon>
        <taxon>Pseudomonadati</taxon>
        <taxon>Bacteroidota</taxon>
        <taxon>Cytophagia</taxon>
        <taxon>Cytophagales</taxon>
        <taxon>Cyclobacteriaceae</taxon>
        <taxon>Algoriphagus</taxon>
    </lineage>
</organism>
<evidence type="ECO:0000259" key="6">
    <source>
        <dbReference type="PROSITE" id="PS50109"/>
    </source>
</evidence>
<dbReference type="InterPro" id="IPR029016">
    <property type="entry name" value="GAF-like_dom_sf"/>
</dbReference>
<sequence>MKKGIKGPSGNPSDGVPVSFSKSDTKQFVYFSVREDFRIEFISPENRLKISEILGWDLQSGTFLPDLLSGEAKDFFVEQVRLGYLNQCVSFRISLPGNKGKLTECEVLIIPSQGIGGNATRLVLTIQMEEESKEVDRSFLSGGEKRFEKLISEGVEMIAVLNPVGEFIFTSNSHQSILGFDPQELHGINAFTLIHPEDLSGLYAEFERLLSQKKVISQPYRIRRKDGEFLWLKSVGTNLIEDPEIKGIVVNSTEISELITAERELKASELKYKYIFENNPVPMYVWDMDTTQILAVNERFERLYGYTKAKLLTMTVFDIRPKEDHDSLLALAKDDEKFSNIGKGAYRGISKHIKKSGELMDVEVNAQAIVYEGKRASLVLIQDVTQKILSDSLDALEIELVESAIYADADLVSLLETYLRGYENAVKGIKTSLLKVEEGRVFNLATPGIGSDFIDLIDGAEIGPEEGACGSAAFTGKRVFSADISTDPKWEKFKDSAFIQGFKSCISFPVFNSEKEVIATFAIYFLEKWEEKPEELERYQKAASVFSLILENHIKKEELKLSNERYEYVNLATKDALYDWDILKDQLFWGKSYERLLGQYVIPNGSEVNNWEKLIHPEYRTRVLEILQENLVNPENEKFHVEYQIRKNDGTYLHVVDRAVFIRDTTGKAVRMIGALSDVTRQRLEESRLKLLESVVTYANDAVMITEAEPISLPGPRIVYVNEAFTRMTGYAEEEVLGKSPRILQGPNSDKKELKRLREAMENWQSCEITTINYKKNGEEFWTNFSISPVADSKGWFTHWISIQREVSSQKIEEQKKELLAQVIQAFGEERRFNFALDRSLEKLVKFKVLDAGEIWLVNSEKTKLNLISRYALSDAGSRFFSMVDMKLSFRIGEGLPGQIWERNDILSFDDLTEANEFTRKQAMLSLGMNGAFGFPLQFSGQVIGVALFTTQNKSGYVNSLLKVFSSLSQVLGAEIYRKKVEDELSQIFDTAQDIICILGFDGKFKKINRGASCLLGYSEDEFLSKSFMEFVHPEDWDDTENIFDSLCQGQNSIDFINRMISKSGDSVWLDWNCTVVVEEELIYSVAKDISEEKELQALLNSANKMAKIGFWEVDMASGMQYWSPVTKEIHEVPDDFVADVEIGISFYAPEAKPIIIESFNRCIQTGEPYDHELQIITAKQRKIWIRTQGQAEFRDGGCIRVYGSFQDISDLKNTQMHLKEALHEKDQILESIGDGFFSLDKNWVVTYWNHAAEILLQKPKDQAIGRSIRNVLSKAIAARSLRSFKEAIDKNNPLVYEEFFSELGTWFEISVFPSQIGISVYFKDINLRKTTEELIRQSNERFEKVAEATHEAIWDWDVKGDNIYWGPGYKTLFGLVPNESGNTYQDWARQVHEDDFESVEHQFKLALEDKGISNFQNEYRFKRSDGSYAFVADRSVIIRDKSGIPTKVVGAIQDITDQKMYESSLKGLNEMLETKARELANSNAELEQFAYVASHDLLEPLRMVTSFLTQLELKYGEQLDERAKKYIYFAVDGAKRMRQIILDLLEFSRVGRFEEDLEKIDLNELLAEVCNLQSNRIKEKSAVVLYSDMPVIKGCRTPMIQVFQNLISNALKYSKESPSPVVNITCRELAEYWEFSVQDNGIGMEPDHFDKIFVIFQRLHTKDKYSGSGIGLAIVKKIIENNGGKIWVDSELGTGTTFYFTLKK</sequence>
<dbReference type="GO" id="GO:0000155">
    <property type="term" value="F:phosphorelay sensor kinase activity"/>
    <property type="evidence" value="ECO:0007669"/>
    <property type="project" value="InterPro"/>
</dbReference>
<evidence type="ECO:0000313" key="10">
    <source>
        <dbReference type="Proteomes" id="UP000198756"/>
    </source>
</evidence>
<dbReference type="STRING" id="279824.SAMN03080617_02638"/>
<dbReference type="InterPro" id="IPR005467">
    <property type="entry name" value="His_kinase_dom"/>
</dbReference>
<evidence type="ECO:0000313" key="9">
    <source>
        <dbReference type="EMBL" id="SDA83336.1"/>
    </source>
</evidence>
<keyword evidence="3" id="KW-0597">Phosphoprotein</keyword>
<dbReference type="InterPro" id="IPR003661">
    <property type="entry name" value="HisK_dim/P_dom"/>
</dbReference>